<dbReference type="EMBL" id="JABANO010037852">
    <property type="protein sequence ID" value="KAF4699513.1"/>
    <property type="molecule type" value="Genomic_DNA"/>
</dbReference>
<dbReference type="PROSITE" id="PS50089">
    <property type="entry name" value="ZF_RING_2"/>
    <property type="match status" value="1"/>
</dbReference>
<keyword evidence="9" id="KW-1185">Reference proteome</keyword>
<evidence type="ECO:0000313" key="8">
    <source>
        <dbReference type="EMBL" id="KAF4699513.1"/>
    </source>
</evidence>
<evidence type="ECO:0000256" key="1">
    <source>
        <dbReference type="ARBA" id="ARBA00022723"/>
    </source>
</evidence>
<dbReference type="SUPFAM" id="SSF57850">
    <property type="entry name" value="RING/U-box"/>
    <property type="match status" value="1"/>
</dbReference>
<evidence type="ECO:0000256" key="3">
    <source>
        <dbReference type="ARBA" id="ARBA00022833"/>
    </source>
</evidence>
<dbReference type="InterPro" id="IPR013083">
    <property type="entry name" value="Znf_RING/FYVE/PHD"/>
</dbReference>
<feature type="region of interest" description="Disordered" evidence="5">
    <location>
        <begin position="406"/>
        <end position="436"/>
    </location>
</feature>
<dbReference type="InterPro" id="IPR011016">
    <property type="entry name" value="Znf_RING-CH"/>
</dbReference>
<dbReference type="GO" id="GO:0008270">
    <property type="term" value="F:zinc ion binding"/>
    <property type="evidence" value="ECO:0007669"/>
    <property type="project" value="UniProtKB-KW"/>
</dbReference>
<protein>
    <recommendedName>
        <fullName evidence="7">RING-type domain-containing protein</fullName>
    </recommendedName>
</protein>
<dbReference type="Pfam" id="PF13639">
    <property type="entry name" value="zf-RING_2"/>
    <property type="match status" value="1"/>
</dbReference>
<evidence type="ECO:0000256" key="5">
    <source>
        <dbReference type="SAM" id="MobiDB-lite"/>
    </source>
</evidence>
<dbReference type="Proteomes" id="UP000553632">
    <property type="component" value="Unassembled WGS sequence"/>
</dbReference>
<organism evidence="8 9">
    <name type="scientific">Perkinsus olseni</name>
    <name type="common">Perkinsus atlanticus</name>
    <dbReference type="NCBI Taxonomy" id="32597"/>
    <lineage>
        <taxon>Eukaryota</taxon>
        <taxon>Sar</taxon>
        <taxon>Alveolata</taxon>
        <taxon>Perkinsozoa</taxon>
        <taxon>Perkinsea</taxon>
        <taxon>Perkinsida</taxon>
        <taxon>Perkinsidae</taxon>
        <taxon>Perkinsus</taxon>
    </lineage>
</organism>
<accession>A0A7J6PU11</accession>
<keyword evidence="6" id="KW-0472">Membrane</keyword>
<feature type="domain" description="RING-type" evidence="7">
    <location>
        <begin position="661"/>
        <end position="703"/>
    </location>
</feature>
<gene>
    <name evidence="8" type="ORF">FOZ63_022219</name>
</gene>
<dbReference type="CDD" id="cd16454">
    <property type="entry name" value="RING-H2_PA-TM-RING"/>
    <property type="match status" value="1"/>
</dbReference>
<dbReference type="InterPro" id="IPR001841">
    <property type="entry name" value="Znf_RING"/>
</dbReference>
<dbReference type="PANTHER" id="PTHR45931">
    <property type="entry name" value="SI:CH211-59O9.10"/>
    <property type="match status" value="1"/>
</dbReference>
<evidence type="ECO:0000256" key="4">
    <source>
        <dbReference type="PROSITE-ProRule" id="PRU00175"/>
    </source>
</evidence>
<dbReference type="Gene3D" id="3.30.40.10">
    <property type="entry name" value="Zinc/RING finger domain, C3HC4 (zinc finger)"/>
    <property type="match status" value="1"/>
</dbReference>
<feature type="transmembrane region" description="Helical" evidence="6">
    <location>
        <begin position="589"/>
        <end position="616"/>
    </location>
</feature>
<dbReference type="SMART" id="SM00184">
    <property type="entry name" value="RING"/>
    <property type="match status" value="1"/>
</dbReference>
<evidence type="ECO:0000313" key="9">
    <source>
        <dbReference type="Proteomes" id="UP000553632"/>
    </source>
</evidence>
<dbReference type="GO" id="GO:0006511">
    <property type="term" value="P:ubiquitin-dependent protein catabolic process"/>
    <property type="evidence" value="ECO:0007669"/>
    <property type="project" value="TreeGrafter"/>
</dbReference>
<dbReference type="PANTHER" id="PTHR45931:SF3">
    <property type="entry name" value="RING ZINC FINGER-CONTAINING PROTEIN"/>
    <property type="match status" value="1"/>
</dbReference>
<evidence type="ECO:0000256" key="2">
    <source>
        <dbReference type="ARBA" id="ARBA00022771"/>
    </source>
</evidence>
<dbReference type="GO" id="GO:0005634">
    <property type="term" value="C:nucleus"/>
    <property type="evidence" value="ECO:0007669"/>
    <property type="project" value="TreeGrafter"/>
</dbReference>
<name>A0A7J6PU11_PEROL</name>
<feature type="transmembrane region" description="Helical" evidence="6">
    <location>
        <begin position="461"/>
        <end position="491"/>
    </location>
</feature>
<evidence type="ECO:0000256" key="6">
    <source>
        <dbReference type="SAM" id="Phobius"/>
    </source>
</evidence>
<keyword evidence="3" id="KW-0862">Zinc</keyword>
<dbReference type="SMART" id="SM00744">
    <property type="entry name" value="RINGv"/>
    <property type="match status" value="1"/>
</dbReference>
<keyword evidence="2 4" id="KW-0863">Zinc-finger</keyword>
<sequence>MAIQDADARAGELLSGLQPPRSVVKILERRRSDGEDAIDADLVERVCVKLRREEDQRIQSVGVGRILREVGDDHRPLMGNVGYLLPPLLKTLTDPSLMDDVGEAVKYDAFRSMERLLQLALRAEVERFQVPLVDALHNRSSPLITGDSPSVLQVEQARSYCRCLTSLAVRLPASRESTINRLLQYTALARPGIIDSTCVDLEALMTADRDSRGAHLGRWVALCLSRIEGSADREESDVSWRSLLKLLRPCERVRVEFYLEDIVLRLLISFCRFGPSPSLEQCIEVVRESADPALWREGVEEVLRKYGGDDRYSRVGEFAAYVLWYTIADGIRQSPQKASGLGLLSKPLFCASMSDSEGRGPSNHAQSSDALLGGQVAVDRHRNPPVAILRTFSHIIGGQAGGVHTAAAGSGRETRNATPDTSPEGSVLMGPDQVTDPNRMTRRERELLVRGNLAEAVATSFTVLVTIALFILVVVYAMYLYLWAWAIWIVLTNDRKLGCDVPLMMWLEVYMLTSLFRGVVQRMVETVYLRLAYGQDWQLHANDNPVKLALLKSFLNLFFPAWLIYGQTLIATSHTCSASNSSLYTCSAWFIGVGLTIWCGFGLIALFGATVLLWMVRTGRLRAKRGASPDVIDKIPTVPYDANLFTDDQNSADGTHPLNECSICFQNYSDSTDEIKHTPCDHYFHKSCLAHWLNTATTCPLCRLDLEDHYHGASSGPDNV</sequence>
<keyword evidence="6" id="KW-0812">Transmembrane</keyword>
<keyword evidence="1" id="KW-0479">Metal-binding</keyword>
<reference evidence="8 9" key="1">
    <citation type="submission" date="2020-04" db="EMBL/GenBank/DDBJ databases">
        <title>Perkinsus olseni comparative genomics.</title>
        <authorList>
            <person name="Bogema D.R."/>
        </authorList>
    </citation>
    <scope>NUCLEOTIDE SEQUENCE [LARGE SCALE GENOMIC DNA]</scope>
    <source>
        <strain evidence="8 9">ATCC PRA-207</strain>
    </source>
</reference>
<dbReference type="AlphaFoldDB" id="A0A7J6PU11"/>
<proteinExistence type="predicted"/>
<dbReference type="GO" id="GO:0061630">
    <property type="term" value="F:ubiquitin protein ligase activity"/>
    <property type="evidence" value="ECO:0007669"/>
    <property type="project" value="TreeGrafter"/>
</dbReference>
<dbReference type="InterPro" id="IPR051834">
    <property type="entry name" value="RING_finger_E3_ligase"/>
</dbReference>
<keyword evidence="6" id="KW-1133">Transmembrane helix</keyword>
<evidence type="ECO:0000259" key="7">
    <source>
        <dbReference type="PROSITE" id="PS50089"/>
    </source>
</evidence>
<comment type="caution">
    <text evidence="8">The sequence shown here is derived from an EMBL/GenBank/DDBJ whole genome shotgun (WGS) entry which is preliminary data.</text>
</comment>